<keyword evidence="1" id="KW-0812">Transmembrane</keyword>
<dbReference type="Proteomes" id="UP000029384">
    <property type="component" value="Unassembled WGS sequence"/>
</dbReference>
<protein>
    <submittedName>
        <fullName evidence="2">Uncharacterized protein</fullName>
    </submittedName>
</protein>
<dbReference type="EMBL" id="JOTA01000014">
    <property type="protein sequence ID" value="KFM21667.1"/>
    <property type="molecule type" value="Genomic_DNA"/>
</dbReference>
<comment type="caution">
    <text evidence="2">The sequence shown here is derived from an EMBL/GenBank/DDBJ whole genome shotgun (WGS) entry which is preliminary data.</text>
</comment>
<sequence length="87" mass="9751">MSSIVFLGLSVITFAISYGLAFWFMPIIFGSVFSNIIPTQVTDNSTWLNMYKTNHDLVKYLTPLIPTLAITIFVLKIMLSASSRGRD</sequence>
<organism evidence="2 3">
    <name type="scientific">Marine Group I thaumarchaeote SCGC AAA799-B03</name>
    <dbReference type="NCBI Taxonomy" id="1502289"/>
    <lineage>
        <taxon>Archaea</taxon>
        <taxon>Nitrososphaerota</taxon>
        <taxon>Marine Group I</taxon>
    </lineage>
</organism>
<evidence type="ECO:0000256" key="1">
    <source>
        <dbReference type="SAM" id="Phobius"/>
    </source>
</evidence>
<dbReference type="AlphaFoldDB" id="A0A087S7G3"/>
<accession>A0A087S7G3</accession>
<evidence type="ECO:0000313" key="2">
    <source>
        <dbReference type="EMBL" id="KFM21667.1"/>
    </source>
</evidence>
<feature type="transmembrane region" description="Helical" evidence="1">
    <location>
        <begin position="57"/>
        <end position="79"/>
    </location>
</feature>
<evidence type="ECO:0000313" key="3">
    <source>
        <dbReference type="Proteomes" id="UP000029384"/>
    </source>
</evidence>
<keyword evidence="3" id="KW-1185">Reference proteome</keyword>
<feature type="transmembrane region" description="Helical" evidence="1">
    <location>
        <begin position="12"/>
        <end position="37"/>
    </location>
</feature>
<name>A0A087S7G3_9ARCH</name>
<keyword evidence="1" id="KW-1133">Transmembrane helix</keyword>
<gene>
    <name evidence="2" type="ORF">AAA799B03_00767</name>
</gene>
<proteinExistence type="predicted"/>
<reference evidence="2 3" key="1">
    <citation type="submission" date="2014-06" db="EMBL/GenBank/DDBJ databases">
        <authorList>
            <person name="Ngugi D.K."/>
            <person name="Blom J."/>
            <person name="Alam I."/>
            <person name="Rashid M."/>
            <person name="Baalawi W."/>
            <person name="Zhang G."/>
            <person name="Hikmawan T."/>
            <person name="Guan Y."/>
            <person name="Antunes A."/>
            <person name="Siam R."/>
            <person name="El-Dorry H."/>
            <person name="Bajic V."/>
            <person name="Stingl U."/>
        </authorList>
    </citation>
    <scope>NUCLEOTIDE SEQUENCE [LARGE SCALE GENOMIC DNA]</scope>
    <source>
        <strain evidence="2">SCGC AAA799-B03</strain>
    </source>
</reference>
<keyword evidence="1" id="KW-0472">Membrane</keyword>